<keyword evidence="2" id="KW-1185">Reference proteome</keyword>
<dbReference type="Proteomes" id="UP000887569">
    <property type="component" value="Unplaced"/>
</dbReference>
<proteinExistence type="predicted"/>
<dbReference type="AlphaFoldDB" id="A0A915A719"/>
<accession>A0A915A719</accession>
<protein>
    <submittedName>
        <fullName evidence="3">Uncharacterized protein</fullName>
    </submittedName>
</protein>
<organism evidence="2 3">
    <name type="scientific">Parascaris univalens</name>
    <name type="common">Nematode worm</name>
    <dbReference type="NCBI Taxonomy" id="6257"/>
    <lineage>
        <taxon>Eukaryota</taxon>
        <taxon>Metazoa</taxon>
        <taxon>Ecdysozoa</taxon>
        <taxon>Nematoda</taxon>
        <taxon>Chromadorea</taxon>
        <taxon>Rhabditida</taxon>
        <taxon>Spirurina</taxon>
        <taxon>Ascaridomorpha</taxon>
        <taxon>Ascaridoidea</taxon>
        <taxon>Ascarididae</taxon>
        <taxon>Parascaris</taxon>
    </lineage>
</organism>
<evidence type="ECO:0000313" key="2">
    <source>
        <dbReference type="Proteomes" id="UP000887569"/>
    </source>
</evidence>
<dbReference type="WBParaSite" id="PgR002_g129_t02">
    <property type="protein sequence ID" value="PgR002_g129_t02"/>
    <property type="gene ID" value="PgR002_g129"/>
</dbReference>
<feature type="region of interest" description="Disordered" evidence="1">
    <location>
        <begin position="1"/>
        <end position="84"/>
    </location>
</feature>
<sequence>MVLTRGAAKALAMKEGGIKEEQKSSERLNEEKNPGDGTSTGRCKVGSKEADKKLKSSSRRGDRCTNCSSKKLQPPSKCPLSKELGNPLEGVSEARSVVEDLIDVARKSTNAPSKAIRRVSKMSTAQSYRARRYKVIRGASVQNMESNKSRFDPRENFLRTLPNRVKVVLPCGVIKSIAEKLQQVEDDTTLIEIFVFSSDIYQITTTPDEAILIRRPQMKTQENLAISTRW</sequence>
<feature type="compositionally biased region" description="Basic and acidic residues" evidence="1">
    <location>
        <begin position="16"/>
        <end position="34"/>
    </location>
</feature>
<reference evidence="3" key="1">
    <citation type="submission" date="2022-11" db="UniProtKB">
        <authorList>
            <consortium name="WormBaseParasite"/>
        </authorList>
    </citation>
    <scope>IDENTIFICATION</scope>
</reference>
<evidence type="ECO:0000256" key="1">
    <source>
        <dbReference type="SAM" id="MobiDB-lite"/>
    </source>
</evidence>
<evidence type="ECO:0000313" key="3">
    <source>
        <dbReference type="WBParaSite" id="PgR002_g129_t02"/>
    </source>
</evidence>
<feature type="compositionally biased region" description="Basic and acidic residues" evidence="1">
    <location>
        <begin position="46"/>
        <end position="63"/>
    </location>
</feature>
<name>A0A915A719_PARUN</name>